<dbReference type="InParanoid" id="A0A151GPP5"/>
<proteinExistence type="predicted"/>
<name>A0A151GPP5_DRECN</name>
<accession>A0A151GPP5</accession>
<dbReference type="PROSITE" id="PS51257">
    <property type="entry name" value="PROKAR_LIPOPROTEIN"/>
    <property type="match status" value="1"/>
</dbReference>
<dbReference type="GO" id="GO:0004668">
    <property type="term" value="F:protein-arginine deiminase activity"/>
    <property type="evidence" value="ECO:0007669"/>
    <property type="project" value="InterPro"/>
</dbReference>
<dbReference type="InterPro" id="IPR036556">
    <property type="entry name" value="PAD_central_sf"/>
</dbReference>
<organism evidence="3 4">
    <name type="scientific">Drechmeria coniospora</name>
    <name type="common">Nematophagous fungus</name>
    <name type="synonym">Meria coniospora</name>
    <dbReference type="NCBI Taxonomy" id="98403"/>
    <lineage>
        <taxon>Eukaryota</taxon>
        <taxon>Fungi</taxon>
        <taxon>Dikarya</taxon>
        <taxon>Ascomycota</taxon>
        <taxon>Pezizomycotina</taxon>
        <taxon>Sordariomycetes</taxon>
        <taxon>Hypocreomycetidae</taxon>
        <taxon>Hypocreales</taxon>
        <taxon>Ophiocordycipitaceae</taxon>
        <taxon>Drechmeria</taxon>
    </lineage>
</organism>
<reference evidence="3 4" key="1">
    <citation type="journal article" date="2016" name="Sci. Rep.">
        <title>Insights into Adaptations to a Near-Obligate Nematode Endoparasitic Lifestyle from the Finished Genome of Drechmeria coniospora.</title>
        <authorList>
            <person name="Zhang L."/>
            <person name="Zhou Z."/>
            <person name="Guo Q."/>
            <person name="Fokkens L."/>
            <person name="Miskei M."/>
            <person name="Pocsi I."/>
            <person name="Zhang W."/>
            <person name="Chen M."/>
            <person name="Wang L."/>
            <person name="Sun Y."/>
            <person name="Donzelli B.G."/>
            <person name="Gibson D.M."/>
            <person name="Nelson D.R."/>
            <person name="Luo J.G."/>
            <person name="Rep M."/>
            <person name="Liu H."/>
            <person name="Yang S."/>
            <person name="Wang J."/>
            <person name="Krasnoff S.B."/>
            <person name="Xu Y."/>
            <person name="Molnar I."/>
            <person name="Lin M."/>
        </authorList>
    </citation>
    <scope>NUCLEOTIDE SEQUENCE [LARGE SCALE GENOMIC DNA]</scope>
    <source>
        <strain evidence="3 4">ARSEF 6962</strain>
    </source>
</reference>
<dbReference type="Pfam" id="PF03068">
    <property type="entry name" value="PAD"/>
    <property type="match status" value="1"/>
</dbReference>
<dbReference type="SUPFAM" id="SSF55909">
    <property type="entry name" value="Pentein"/>
    <property type="match status" value="1"/>
</dbReference>
<keyword evidence="4" id="KW-1185">Reference proteome</keyword>
<dbReference type="InterPro" id="IPR013530">
    <property type="entry name" value="PAD_C"/>
</dbReference>
<dbReference type="PANTHER" id="PTHR10837">
    <property type="entry name" value="PEPTIDYLARGININE DEIMINASE"/>
    <property type="match status" value="1"/>
</dbReference>
<comment type="caution">
    <text evidence="3">The sequence shown here is derived from an EMBL/GenBank/DDBJ whole genome shotgun (WGS) entry which is preliminary data.</text>
</comment>
<dbReference type="AlphaFoldDB" id="A0A151GPP5"/>
<dbReference type="GO" id="GO:0005509">
    <property type="term" value="F:calcium ion binding"/>
    <property type="evidence" value="ECO:0007669"/>
    <property type="project" value="InterPro"/>
</dbReference>
<evidence type="ECO:0000259" key="2">
    <source>
        <dbReference type="Pfam" id="PF03068"/>
    </source>
</evidence>
<dbReference type="Gene3D" id="3.75.10.10">
    <property type="entry name" value="L-arginine/glycine Amidinotransferase, Chain A"/>
    <property type="match status" value="1"/>
</dbReference>
<dbReference type="EMBL" id="LAYC01000001">
    <property type="protein sequence ID" value="KYK59041.1"/>
    <property type="molecule type" value="Genomic_DNA"/>
</dbReference>
<keyword evidence="1" id="KW-0732">Signal</keyword>
<evidence type="ECO:0000256" key="1">
    <source>
        <dbReference type="SAM" id="SignalP"/>
    </source>
</evidence>
<dbReference type="SUPFAM" id="SSF110083">
    <property type="entry name" value="Peptidylarginine deiminase Pad4, middle domain"/>
    <property type="match status" value="1"/>
</dbReference>
<dbReference type="STRING" id="98403.A0A151GPP5"/>
<feature type="domain" description="Protein-arginine deiminase C-terminal" evidence="2">
    <location>
        <begin position="186"/>
        <end position="602"/>
    </location>
</feature>
<dbReference type="InterPro" id="IPR004303">
    <property type="entry name" value="PAD"/>
</dbReference>
<gene>
    <name evidence="3" type="ORF">DCS_00168</name>
</gene>
<dbReference type="Proteomes" id="UP000076580">
    <property type="component" value="Chromosome 01"/>
</dbReference>
<dbReference type="RefSeq" id="XP_040658393.1">
    <property type="nucleotide sequence ID" value="XM_040797510.1"/>
</dbReference>
<sequence>MRPLSAVMVLALASCGIGALEATILADTNRDGKVDVQGKTDMSGKEIWTDGSGALFLPNIADTNGRCSSKITDDTSNKELDMCNDASDNVQRNPKYLAPVRTVPNPRLGDGAVGSVLVVESAAAALVRIFRKDRAGWEYVPANYTFTARALREGLHLGVDGRQVRTTAWDGRATIEFTVRDGRDEAKDRVALRVAPVLTHHHGQRAEQVLASAGDGTGRVQDKFVQDLTRQSARARVRLPLFAVNTTDIWTQDFFEPGYSSIPGPDGPVVLRIMIRSAQQEGRRVSGRIIYRELRSDTVGAVQQHVHGGTTDSMGNLETIPPHAHNGKSYPAGRAIVGSKKGVRPFVFHFLNAQEVQAPVEIDTTWLQVGHTDEFLQFLPAMNARGWLMMVSDPVAGLERLRVAQRSGHGSVSGFSRPRLSSDGNLRCSPTETIDDILGKANFSKVQEFSARNIEANVNVVKRETGIVDRDIIRVPTLFATMEQFPSCQLLGPIRAARAATILEVSAPRPIGRRHASNAVEVGAFYPNVINGVVMSDSQYVAPNPWGPVIDGQDILAAAVSAVYARANYTVTFMDDWFSHHLGFGEVHCGSNAVRDASARWW</sequence>
<protein>
    <submittedName>
        <fullName evidence="3">Putative peptidylarginine deiminase</fullName>
    </submittedName>
</protein>
<dbReference type="PANTHER" id="PTHR10837:SF8">
    <property type="entry name" value="PROTEIN-ARGININE DEIMINASE"/>
    <property type="match status" value="1"/>
</dbReference>
<evidence type="ECO:0000313" key="4">
    <source>
        <dbReference type="Proteomes" id="UP000076580"/>
    </source>
</evidence>
<evidence type="ECO:0000313" key="3">
    <source>
        <dbReference type="EMBL" id="KYK59041.1"/>
    </source>
</evidence>
<dbReference type="GO" id="GO:0005737">
    <property type="term" value="C:cytoplasm"/>
    <property type="evidence" value="ECO:0007669"/>
    <property type="project" value="InterPro"/>
</dbReference>
<dbReference type="GeneID" id="63712811"/>
<feature type="chain" id="PRO_5007580811" evidence="1">
    <location>
        <begin position="23"/>
        <end position="602"/>
    </location>
</feature>
<feature type="signal peptide" evidence="1">
    <location>
        <begin position="1"/>
        <end position="22"/>
    </location>
</feature>